<dbReference type="InterPro" id="IPR006076">
    <property type="entry name" value="FAD-dep_OxRdtase"/>
</dbReference>
<dbReference type="AlphaFoldDB" id="A0A431UUG7"/>
<dbReference type="InterPro" id="IPR036188">
    <property type="entry name" value="FAD/NAD-bd_sf"/>
</dbReference>
<dbReference type="Gene3D" id="3.30.9.10">
    <property type="entry name" value="D-Amino Acid Oxidase, subunit A, domain 2"/>
    <property type="match status" value="1"/>
</dbReference>
<dbReference type="PANTHER" id="PTHR13847:SF287">
    <property type="entry name" value="FAD-DEPENDENT OXIDOREDUCTASE DOMAIN-CONTAINING PROTEIN 1"/>
    <property type="match status" value="1"/>
</dbReference>
<accession>A0A431UUG7</accession>
<keyword evidence="4" id="KW-1185">Reference proteome</keyword>
<evidence type="ECO:0000256" key="1">
    <source>
        <dbReference type="ARBA" id="ARBA00023002"/>
    </source>
</evidence>
<dbReference type="Gene3D" id="3.50.50.60">
    <property type="entry name" value="FAD/NAD(P)-binding domain"/>
    <property type="match status" value="1"/>
</dbReference>
<evidence type="ECO:0000313" key="3">
    <source>
        <dbReference type="EMBL" id="RTQ94172.1"/>
    </source>
</evidence>
<dbReference type="EMBL" id="RXNR01000013">
    <property type="protein sequence ID" value="RTQ94172.1"/>
    <property type="molecule type" value="Genomic_DNA"/>
</dbReference>
<protein>
    <submittedName>
        <fullName evidence="3">FAD-binding oxidoreductase</fullName>
    </submittedName>
</protein>
<gene>
    <name evidence="3" type="ORF">EKG35_06550</name>
</gene>
<name>A0A431UUG7_9BACI</name>
<dbReference type="PANTHER" id="PTHR13847">
    <property type="entry name" value="SARCOSINE DEHYDROGENASE-RELATED"/>
    <property type="match status" value="1"/>
</dbReference>
<evidence type="ECO:0000313" key="4">
    <source>
        <dbReference type="Proteomes" id="UP000276349"/>
    </source>
</evidence>
<dbReference type="OrthoDB" id="9794226at2"/>
<organism evidence="3 4">
    <name type="scientific">Lysinibacillus telephonicus</name>
    <dbReference type="NCBI Taxonomy" id="1714840"/>
    <lineage>
        <taxon>Bacteria</taxon>
        <taxon>Bacillati</taxon>
        <taxon>Bacillota</taxon>
        <taxon>Bacilli</taxon>
        <taxon>Bacillales</taxon>
        <taxon>Bacillaceae</taxon>
        <taxon>Lysinibacillus</taxon>
    </lineage>
</organism>
<dbReference type="Pfam" id="PF01266">
    <property type="entry name" value="DAO"/>
    <property type="match status" value="1"/>
</dbReference>
<dbReference type="SUPFAM" id="SSF54373">
    <property type="entry name" value="FAD-linked reductases, C-terminal domain"/>
    <property type="match status" value="1"/>
</dbReference>
<evidence type="ECO:0000259" key="2">
    <source>
        <dbReference type="Pfam" id="PF01266"/>
    </source>
</evidence>
<sequence length="390" mass="42720">MEDKTLKQKVVVIGAGIIGTSVAYFLSKKNVNIVLVDAKDIASGTSGACDKAIMLQSKKWGPALELAIQSATLYKDLEQELQQDLEYRQGGGLILIDNEQDLKVLQQTVEKQNSIGLNVKILTGDEVRKKNPYLSEKIIAASWCEEDAEINPMLTAFAFAKAAHKNKAILRLNCEVLDLVTENNRILGVQTTHGKIYADSVVICSGVWTNQILKTVQLEVPIIPRKGIILVTEKLPKIIDCNILSGSYIVSKLQKEQNSIPYGIGLAISQTKSGTLLIGGSREFVGFDESIKTKIIRDIAKQAIHAFPCLDNIHLIRSFAGFRPYTPDNMPILGEIPSVQGLYIAAGHEGDGVALAPITGKLMSELITNQKIEFDLSPFSIERFLESTIS</sequence>
<proteinExistence type="predicted"/>
<reference evidence="3 4" key="1">
    <citation type="submission" date="2018-12" db="EMBL/GenBank/DDBJ databases">
        <authorList>
            <person name="Yu L."/>
        </authorList>
    </citation>
    <scope>NUCLEOTIDE SEQUENCE [LARGE SCALE GENOMIC DNA]</scope>
    <source>
        <strain evidence="3 4">S5H2222</strain>
    </source>
</reference>
<dbReference type="GO" id="GO:0016491">
    <property type="term" value="F:oxidoreductase activity"/>
    <property type="evidence" value="ECO:0007669"/>
    <property type="project" value="UniProtKB-KW"/>
</dbReference>
<comment type="caution">
    <text evidence="3">The sequence shown here is derived from an EMBL/GenBank/DDBJ whole genome shotgun (WGS) entry which is preliminary data.</text>
</comment>
<dbReference type="Proteomes" id="UP000276349">
    <property type="component" value="Unassembled WGS sequence"/>
</dbReference>
<keyword evidence="1" id="KW-0560">Oxidoreductase</keyword>
<dbReference type="GO" id="GO:0005737">
    <property type="term" value="C:cytoplasm"/>
    <property type="evidence" value="ECO:0007669"/>
    <property type="project" value="TreeGrafter"/>
</dbReference>
<feature type="domain" description="FAD dependent oxidoreductase" evidence="2">
    <location>
        <begin position="9"/>
        <end position="366"/>
    </location>
</feature>
<dbReference type="SUPFAM" id="SSF51905">
    <property type="entry name" value="FAD/NAD(P)-binding domain"/>
    <property type="match status" value="1"/>
</dbReference>